<keyword evidence="3 10" id="KW-0808">Transferase</keyword>
<proteinExistence type="inferred from homology"/>
<sequence>MASAGPGAKDDALEVPNPFEHSNSNGSIQANGPVLQSNITANEATDFVSISGVESATDDGDTSDSVEDYDNLKPDPQTLVVNSRKSLDEAYRPSGRPTSSQTTSKQRRESEPVGDFVLRKRDSIKIRLEKTDRKGRYVLLADDPEIKEILRKGIERQEIEAGEKKSRRRFRDLVFTRQFTTFDRQNQSASQSAFFGFFTLFWISMVLLFVQFAMHNYRDYGSILGTNQIAKMMFSHDLLILGLTDGVMCGTCVITMLLQILVQKGWLHWEKGGWVVQNVWQSAYLGAIIGWTYFREWPWTHTIFVVLHGLVFVMKQHSYAFYNGYLSGVYRRRAALERKLKQLERIEPIVSPPSSPTLQRQSTADTSGADRRRSWTNGSTTKTRPSLGTHTNTNFQKETSDVASVAKAIEAGSAIDVDEMGIFSDVIKAEINDLTRELTGKSTNSENKYPHNLTLTNFFDYICIPTLVYELEYPRQERINWWYVAEKVCATFGVLCVMMVISQAFIYPPVAKTVAMKQAGMPIEERWREFPFIVSDMLFPLLIEQLLTWYLIWECILNVLAELTRFADRGFYGDWWNSVTWDQYARDWNRPVHNFLLRHVYHSSISTFHLSRNAATFVTFLLSALVHEMCMAVMFKKVRGYLFCMQLGQMPLVMFSRSKLMKDRRVLGNVIFWVGLFVGPSFLTALYLVI</sequence>
<dbReference type="PANTHER" id="PTHR10408">
    <property type="entry name" value="STEROL O-ACYLTRANSFERASE"/>
    <property type="match status" value="1"/>
</dbReference>
<keyword evidence="15" id="KW-1185">Reference proteome</keyword>
<feature type="active site" evidence="11">
    <location>
        <position position="627"/>
    </location>
</feature>
<dbReference type="InterPro" id="IPR004299">
    <property type="entry name" value="MBOAT_fam"/>
</dbReference>
<feature type="transmembrane region" description="Helical" evidence="13">
    <location>
        <begin position="614"/>
        <end position="634"/>
    </location>
</feature>
<keyword evidence="4 13" id="KW-0812">Transmembrane</keyword>
<comment type="similarity">
    <text evidence="2 10">Belongs to the membrane-bound acyltransferase family. Sterol o-acyltransferase subfamily.</text>
</comment>
<evidence type="ECO:0000256" key="13">
    <source>
        <dbReference type="SAM" id="Phobius"/>
    </source>
</evidence>
<feature type="compositionally biased region" description="Polar residues" evidence="12">
    <location>
        <begin position="20"/>
        <end position="43"/>
    </location>
</feature>
<feature type="transmembrane region" description="Helical" evidence="13">
    <location>
        <begin position="194"/>
        <end position="217"/>
    </location>
</feature>
<evidence type="ECO:0000256" key="8">
    <source>
        <dbReference type="ARBA" id="ARBA00023315"/>
    </source>
</evidence>
<evidence type="ECO:0000256" key="11">
    <source>
        <dbReference type="PIRSR" id="PIRSR000439-1"/>
    </source>
</evidence>
<dbReference type="GO" id="GO:0008204">
    <property type="term" value="P:ergosterol metabolic process"/>
    <property type="evidence" value="ECO:0007669"/>
    <property type="project" value="TreeGrafter"/>
</dbReference>
<evidence type="ECO:0000313" key="14">
    <source>
        <dbReference type="EMBL" id="KAK3058121.1"/>
    </source>
</evidence>
<dbReference type="Proteomes" id="UP001271007">
    <property type="component" value="Unassembled WGS sequence"/>
</dbReference>
<comment type="subcellular location">
    <subcellularLocation>
        <location evidence="1 10">Endoplasmic reticulum membrane</location>
        <topology evidence="1 10">Multi-pass membrane protein</topology>
    </subcellularLocation>
</comment>
<dbReference type="GO" id="GO:0005789">
    <property type="term" value="C:endoplasmic reticulum membrane"/>
    <property type="evidence" value="ECO:0007669"/>
    <property type="project" value="UniProtKB-SubCell"/>
</dbReference>
<dbReference type="InterPro" id="IPR014371">
    <property type="entry name" value="Oat_ACAT_DAG_ARE"/>
</dbReference>
<evidence type="ECO:0000256" key="9">
    <source>
        <dbReference type="ARBA" id="ARBA00023568"/>
    </source>
</evidence>
<feature type="region of interest" description="Disordered" evidence="12">
    <location>
        <begin position="1"/>
        <end position="113"/>
    </location>
</feature>
<evidence type="ECO:0000256" key="2">
    <source>
        <dbReference type="ARBA" id="ARBA00009010"/>
    </source>
</evidence>
<feature type="transmembrane region" description="Helical" evidence="13">
    <location>
        <begin position="670"/>
        <end position="689"/>
    </location>
</feature>
<feature type="compositionally biased region" description="Polar residues" evidence="12">
    <location>
        <begin position="356"/>
        <end position="366"/>
    </location>
</feature>
<feature type="compositionally biased region" description="Acidic residues" evidence="12">
    <location>
        <begin position="56"/>
        <end position="69"/>
    </location>
</feature>
<feature type="transmembrane region" description="Helical" evidence="13">
    <location>
        <begin position="238"/>
        <end position="262"/>
    </location>
</feature>
<organism evidence="14 15">
    <name type="scientific">Extremus antarcticus</name>
    <dbReference type="NCBI Taxonomy" id="702011"/>
    <lineage>
        <taxon>Eukaryota</taxon>
        <taxon>Fungi</taxon>
        <taxon>Dikarya</taxon>
        <taxon>Ascomycota</taxon>
        <taxon>Pezizomycotina</taxon>
        <taxon>Dothideomycetes</taxon>
        <taxon>Dothideomycetidae</taxon>
        <taxon>Mycosphaerellales</taxon>
        <taxon>Extremaceae</taxon>
        <taxon>Extremus</taxon>
    </lineage>
</organism>
<dbReference type="AlphaFoldDB" id="A0AAJ0GIB5"/>
<evidence type="ECO:0000256" key="12">
    <source>
        <dbReference type="SAM" id="MobiDB-lite"/>
    </source>
</evidence>
<evidence type="ECO:0000256" key="1">
    <source>
        <dbReference type="ARBA" id="ARBA00004477"/>
    </source>
</evidence>
<gene>
    <name evidence="14" type="primary">ARE2_1</name>
    <name evidence="14" type="ORF">LTR09_001199</name>
</gene>
<name>A0AAJ0GIB5_9PEZI</name>
<evidence type="ECO:0000313" key="15">
    <source>
        <dbReference type="Proteomes" id="UP001271007"/>
    </source>
</evidence>
<feature type="transmembrane region" description="Helical" evidence="13">
    <location>
        <begin position="274"/>
        <end position="294"/>
    </location>
</feature>
<keyword evidence="8 10" id="KW-0012">Acyltransferase</keyword>
<comment type="caution">
    <text evidence="14">The sequence shown here is derived from an EMBL/GenBank/DDBJ whole genome shotgun (WGS) entry which is preliminary data.</text>
</comment>
<dbReference type="Pfam" id="PF03062">
    <property type="entry name" value="MBOAT"/>
    <property type="match status" value="1"/>
</dbReference>
<evidence type="ECO:0000256" key="6">
    <source>
        <dbReference type="ARBA" id="ARBA00022989"/>
    </source>
</evidence>
<reference evidence="14" key="1">
    <citation type="submission" date="2023-04" db="EMBL/GenBank/DDBJ databases">
        <title>Black Yeasts Isolated from many extreme environments.</title>
        <authorList>
            <person name="Coleine C."/>
            <person name="Stajich J.E."/>
            <person name="Selbmann L."/>
        </authorList>
    </citation>
    <scope>NUCLEOTIDE SEQUENCE</scope>
    <source>
        <strain evidence="14">CCFEE 5312</strain>
    </source>
</reference>
<accession>A0AAJ0GIB5</accession>
<keyword evidence="6 13" id="KW-1133">Transmembrane helix</keyword>
<feature type="region of interest" description="Disordered" evidence="12">
    <location>
        <begin position="349"/>
        <end position="394"/>
    </location>
</feature>
<evidence type="ECO:0000256" key="7">
    <source>
        <dbReference type="ARBA" id="ARBA00023136"/>
    </source>
</evidence>
<dbReference type="PIRSF" id="PIRSF000439">
    <property type="entry name" value="Oat_ACAT_DAG_ARE"/>
    <property type="match status" value="1"/>
</dbReference>
<comment type="function">
    <text evidence="9">Sterol O-acyltransferase that catalyzes the formation of stery esters.</text>
</comment>
<dbReference type="EMBL" id="JAWDJX010000002">
    <property type="protein sequence ID" value="KAK3058121.1"/>
    <property type="molecule type" value="Genomic_DNA"/>
</dbReference>
<evidence type="ECO:0000256" key="10">
    <source>
        <dbReference type="PIRNR" id="PIRNR000439"/>
    </source>
</evidence>
<dbReference type="PANTHER" id="PTHR10408:SF23">
    <property type="entry name" value="STEROL O-ACYLTRANSFERASE 1-RELATED"/>
    <property type="match status" value="1"/>
</dbReference>
<feature type="compositionally biased region" description="Polar residues" evidence="12">
    <location>
        <begin position="375"/>
        <end position="394"/>
    </location>
</feature>
<protein>
    <recommendedName>
        <fullName evidence="10">O-acyltransferase</fullName>
    </recommendedName>
</protein>
<feature type="transmembrane region" description="Helical" evidence="13">
    <location>
        <begin position="488"/>
        <end position="510"/>
    </location>
</feature>
<keyword evidence="7 10" id="KW-0472">Membrane</keyword>
<evidence type="ECO:0000256" key="3">
    <source>
        <dbReference type="ARBA" id="ARBA00022679"/>
    </source>
</evidence>
<dbReference type="GO" id="GO:0034737">
    <property type="term" value="F:ergosterol O-acyltransferase activity"/>
    <property type="evidence" value="ECO:0007669"/>
    <property type="project" value="TreeGrafter"/>
</dbReference>
<keyword evidence="5 10" id="KW-0256">Endoplasmic reticulum</keyword>
<evidence type="ECO:0000256" key="5">
    <source>
        <dbReference type="ARBA" id="ARBA00022824"/>
    </source>
</evidence>
<evidence type="ECO:0000256" key="4">
    <source>
        <dbReference type="ARBA" id="ARBA00022692"/>
    </source>
</evidence>